<name>A0AAW2J5K0_SESRA</name>
<accession>A0AAW2J5K0</accession>
<protein>
    <submittedName>
        <fullName evidence="2">Uncharacterized protein</fullName>
    </submittedName>
</protein>
<proteinExistence type="predicted"/>
<evidence type="ECO:0000313" key="2">
    <source>
        <dbReference type="EMBL" id="KAL0289682.1"/>
    </source>
</evidence>
<dbReference type="AlphaFoldDB" id="A0AAW2J5K0"/>
<comment type="caution">
    <text evidence="2">The sequence shown here is derived from an EMBL/GenBank/DDBJ whole genome shotgun (WGS) entry which is preliminary data.</text>
</comment>
<evidence type="ECO:0000256" key="1">
    <source>
        <dbReference type="SAM" id="MobiDB-lite"/>
    </source>
</evidence>
<reference evidence="2" key="2">
    <citation type="journal article" date="2024" name="Plant">
        <title>Genomic evolution and insights into agronomic trait innovations of Sesamum species.</title>
        <authorList>
            <person name="Miao H."/>
            <person name="Wang L."/>
            <person name="Qu L."/>
            <person name="Liu H."/>
            <person name="Sun Y."/>
            <person name="Le M."/>
            <person name="Wang Q."/>
            <person name="Wei S."/>
            <person name="Zheng Y."/>
            <person name="Lin W."/>
            <person name="Duan Y."/>
            <person name="Cao H."/>
            <person name="Xiong S."/>
            <person name="Wang X."/>
            <person name="Wei L."/>
            <person name="Li C."/>
            <person name="Ma Q."/>
            <person name="Ju M."/>
            <person name="Zhao R."/>
            <person name="Li G."/>
            <person name="Mu C."/>
            <person name="Tian Q."/>
            <person name="Mei H."/>
            <person name="Zhang T."/>
            <person name="Gao T."/>
            <person name="Zhang H."/>
        </authorList>
    </citation>
    <scope>NUCLEOTIDE SEQUENCE</scope>
    <source>
        <strain evidence="2">G02</strain>
    </source>
</reference>
<feature type="region of interest" description="Disordered" evidence="1">
    <location>
        <begin position="1"/>
        <end position="38"/>
    </location>
</feature>
<dbReference type="EMBL" id="JACGWJ010000676">
    <property type="protein sequence ID" value="KAL0289682.1"/>
    <property type="molecule type" value="Genomic_DNA"/>
</dbReference>
<feature type="compositionally biased region" description="Polar residues" evidence="1">
    <location>
        <begin position="28"/>
        <end position="38"/>
    </location>
</feature>
<sequence length="102" mass="10938">MTTPPTSEGSRGKRVMGWAAKDRGAEKGQTSTGRKTQGLSFPTIGNDISFFCHCETALTYVDGLPLLGDKVRNGLLLPCWVNRHGPLEVYRASQSSSLGLVG</sequence>
<reference evidence="2" key="1">
    <citation type="submission" date="2020-06" db="EMBL/GenBank/DDBJ databases">
        <authorList>
            <person name="Li T."/>
            <person name="Hu X."/>
            <person name="Zhang T."/>
            <person name="Song X."/>
            <person name="Zhang H."/>
            <person name="Dai N."/>
            <person name="Sheng W."/>
            <person name="Hou X."/>
            <person name="Wei L."/>
        </authorList>
    </citation>
    <scope>NUCLEOTIDE SEQUENCE</scope>
    <source>
        <strain evidence="2">G02</strain>
        <tissue evidence="2">Leaf</tissue>
    </source>
</reference>
<organism evidence="2">
    <name type="scientific">Sesamum radiatum</name>
    <name type="common">Black benniseed</name>
    <dbReference type="NCBI Taxonomy" id="300843"/>
    <lineage>
        <taxon>Eukaryota</taxon>
        <taxon>Viridiplantae</taxon>
        <taxon>Streptophyta</taxon>
        <taxon>Embryophyta</taxon>
        <taxon>Tracheophyta</taxon>
        <taxon>Spermatophyta</taxon>
        <taxon>Magnoliopsida</taxon>
        <taxon>eudicotyledons</taxon>
        <taxon>Gunneridae</taxon>
        <taxon>Pentapetalae</taxon>
        <taxon>asterids</taxon>
        <taxon>lamiids</taxon>
        <taxon>Lamiales</taxon>
        <taxon>Pedaliaceae</taxon>
        <taxon>Sesamum</taxon>
    </lineage>
</organism>
<gene>
    <name evidence="2" type="ORF">Sradi_7068600</name>
</gene>